<dbReference type="PANTHER" id="PTHR22803">
    <property type="entry name" value="MANNOSE, PHOSPHOLIPASE, LECTIN RECEPTOR RELATED"/>
    <property type="match status" value="1"/>
</dbReference>
<dbReference type="SUPFAM" id="SSF56436">
    <property type="entry name" value="C-type lectin-like"/>
    <property type="match status" value="1"/>
</dbReference>
<keyword evidence="3" id="KW-1185">Reference proteome</keyword>
<evidence type="ECO:0000313" key="2">
    <source>
        <dbReference type="EMBL" id="KAF6033443.1"/>
    </source>
</evidence>
<dbReference type="CDD" id="cd00037">
    <property type="entry name" value="CLECT"/>
    <property type="match status" value="1"/>
</dbReference>
<feature type="domain" description="C-type lectin" evidence="1">
    <location>
        <begin position="20"/>
        <end position="142"/>
    </location>
</feature>
<comment type="caution">
    <text evidence="2">The sequence shown here is derived from an EMBL/GenBank/DDBJ whole genome shotgun (WGS) entry which is preliminary data.</text>
</comment>
<gene>
    <name evidence="2" type="ORF">EB796_008249</name>
</gene>
<dbReference type="OrthoDB" id="6094625at2759"/>
<dbReference type="InterPro" id="IPR001304">
    <property type="entry name" value="C-type_lectin-like"/>
</dbReference>
<dbReference type="InterPro" id="IPR016186">
    <property type="entry name" value="C-type_lectin-like/link_sf"/>
</dbReference>
<dbReference type="Proteomes" id="UP000593567">
    <property type="component" value="Unassembled WGS sequence"/>
</dbReference>
<evidence type="ECO:0000313" key="3">
    <source>
        <dbReference type="Proteomes" id="UP000593567"/>
    </source>
</evidence>
<organism evidence="2 3">
    <name type="scientific">Bugula neritina</name>
    <name type="common">Brown bryozoan</name>
    <name type="synonym">Sertularia neritina</name>
    <dbReference type="NCBI Taxonomy" id="10212"/>
    <lineage>
        <taxon>Eukaryota</taxon>
        <taxon>Metazoa</taxon>
        <taxon>Spiralia</taxon>
        <taxon>Lophotrochozoa</taxon>
        <taxon>Bryozoa</taxon>
        <taxon>Gymnolaemata</taxon>
        <taxon>Cheilostomatida</taxon>
        <taxon>Flustrina</taxon>
        <taxon>Buguloidea</taxon>
        <taxon>Bugulidae</taxon>
        <taxon>Bugula</taxon>
    </lineage>
</organism>
<name>A0A7J7K5G9_BUGNE</name>
<dbReference type="InterPro" id="IPR050111">
    <property type="entry name" value="C-type_lectin/snaclec_domain"/>
</dbReference>
<proteinExistence type="predicted"/>
<dbReference type="SMART" id="SM00034">
    <property type="entry name" value="CLECT"/>
    <property type="match status" value="1"/>
</dbReference>
<reference evidence="2" key="1">
    <citation type="submission" date="2020-06" db="EMBL/GenBank/DDBJ databases">
        <title>Draft genome of Bugula neritina, a colonial animal packing powerful symbionts and potential medicines.</title>
        <authorList>
            <person name="Rayko M."/>
        </authorList>
    </citation>
    <scope>NUCLEOTIDE SEQUENCE [LARGE SCALE GENOMIC DNA]</scope>
    <source>
        <strain evidence="2">Kwan_BN1</strain>
    </source>
</reference>
<evidence type="ECO:0000259" key="1">
    <source>
        <dbReference type="PROSITE" id="PS50041"/>
    </source>
</evidence>
<protein>
    <recommendedName>
        <fullName evidence="1">C-type lectin domain-containing protein</fullName>
    </recommendedName>
</protein>
<dbReference type="Gene3D" id="3.10.100.10">
    <property type="entry name" value="Mannose-Binding Protein A, subunit A"/>
    <property type="match status" value="1"/>
</dbReference>
<accession>A0A7J7K5G9</accession>
<dbReference type="Pfam" id="PF00059">
    <property type="entry name" value="Lectin_C"/>
    <property type="match status" value="1"/>
</dbReference>
<dbReference type="EMBL" id="VXIV02001335">
    <property type="protein sequence ID" value="KAF6033443.1"/>
    <property type="molecule type" value="Genomic_DNA"/>
</dbReference>
<sequence length="147" mass="16479">MARRSNSCPSGWIAGPFTNCYKFVISQKVTWRAAQGLCRDMGGTLATLDSKNEIIWMRGYRSYHPSLWGAAWLGGYLKDGVWLWHGRIADSAITNTDWSPGEPNNQDGLEGCVEVYGGDVTLSAQFRWNDLNCNDLLGYICEKEISF</sequence>
<dbReference type="AlphaFoldDB" id="A0A7J7K5G9"/>
<dbReference type="InterPro" id="IPR016187">
    <property type="entry name" value="CTDL_fold"/>
</dbReference>
<dbReference type="PROSITE" id="PS50041">
    <property type="entry name" value="C_TYPE_LECTIN_2"/>
    <property type="match status" value="1"/>
</dbReference>